<name>A0A1M4RYK1_9ACTO</name>
<organism evidence="1 2">
    <name type="scientific">Actinomyces glycerinitolerans</name>
    <dbReference type="NCBI Taxonomy" id="1892869"/>
    <lineage>
        <taxon>Bacteria</taxon>
        <taxon>Bacillati</taxon>
        <taxon>Actinomycetota</taxon>
        <taxon>Actinomycetes</taxon>
        <taxon>Actinomycetales</taxon>
        <taxon>Actinomycetaceae</taxon>
        <taxon>Actinomyces</taxon>
    </lineage>
</organism>
<reference evidence="2" key="1">
    <citation type="submission" date="2016-09" db="EMBL/GenBank/DDBJ databases">
        <authorList>
            <person name="Strepis N."/>
        </authorList>
    </citation>
    <scope>NUCLEOTIDE SEQUENCE [LARGE SCALE GENOMIC DNA]</scope>
</reference>
<keyword evidence="2" id="KW-1185">Reference proteome</keyword>
<proteinExistence type="predicted"/>
<accession>A0A1M4RYK1</accession>
<gene>
    <name evidence="1" type="ORF">ACGLYG10_0986</name>
</gene>
<sequence length="68" mass="7559">MPQASGVVRVLHPVEVKMGVQIGVEATKSFLRLERIAGYELGFGHVICQTREPYPITRDIQAVPVWAI</sequence>
<evidence type="ECO:0000313" key="1">
    <source>
        <dbReference type="EMBL" id="SHE24777.1"/>
    </source>
</evidence>
<dbReference type="Proteomes" id="UP000184291">
    <property type="component" value="Unassembled WGS sequence"/>
</dbReference>
<dbReference type="AlphaFoldDB" id="A0A1M4RYK1"/>
<protein>
    <submittedName>
        <fullName evidence="1">Uncharacterized protein</fullName>
    </submittedName>
</protein>
<dbReference type="EMBL" id="FQTT01000009">
    <property type="protein sequence ID" value="SHE24777.1"/>
    <property type="molecule type" value="Genomic_DNA"/>
</dbReference>
<evidence type="ECO:0000313" key="2">
    <source>
        <dbReference type="Proteomes" id="UP000184291"/>
    </source>
</evidence>